<organism evidence="1 2">
    <name type="scientific">Theobroma cacao</name>
    <name type="common">Cacao</name>
    <name type="synonym">Cocoa</name>
    <dbReference type="NCBI Taxonomy" id="3641"/>
    <lineage>
        <taxon>Eukaryota</taxon>
        <taxon>Viridiplantae</taxon>
        <taxon>Streptophyta</taxon>
        <taxon>Embryophyta</taxon>
        <taxon>Tracheophyta</taxon>
        <taxon>Spermatophyta</taxon>
        <taxon>Magnoliopsida</taxon>
        <taxon>eudicotyledons</taxon>
        <taxon>Gunneridae</taxon>
        <taxon>Pentapetalae</taxon>
        <taxon>rosids</taxon>
        <taxon>malvids</taxon>
        <taxon>Malvales</taxon>
        <taxon>Malvaceae</taxon>
        <taxon>Byttnerioideae</taxon>
        <taxon>Theobroma</taxon>
    </lineage>
</organism>
<keyword evidence="2" id="KW-1185">Reference proteome</keyword>
<dbReference type="Gramene" id="EOY13889">
    <property type="protein sequence ID" value="EOY13889"/>
    <property type="gene ID" value="TCM_032609"/>
</dbReference>
<dbReference type="HOGENOM" id="CLU_809900_0_0_1"/>
<dbReference type="InParanoid" id="A0A061FHE5"/>
<gene>
    <name evidence="1" type="ORF">TCM_032609</name>
</gene>
<sequence length="343" mass="38489">MGQVIKINSSTSSLERFDYAKVLIIMEEHINIPKWQEVIINGARFVIKIFMAKESHFSDVCAKMIASCSDSKTLVLHDGLASAVAEPYGSRVERTFTMGNLNFDRLKLGLSPIEQSGEDPTREKSKAILVFQRSPTEESTMPEGLVDIGCKNKALLNQWLCHFGNEPKGFWRNVVADKSSININSLVLRIGNKAKASNIWKSIVKPTIGGYDFGDFVIGGMGLSLGNSNRINFWNEQWIEGFILMKSFPRVFALTIKTEVNPKRVTKVTKREEWVKPNKGYCKFNIDEAYRGNLGESDILGILRNDQKDTLTLFSKAIGQSSSNMVEFLDVNEVVLIYTATLD</sequence>
<proteinExistence type="predicted"/>
<dbReference type="Proteomes" id="UP000026915">
    <property type="component" value="Chromosome 7"/>
</dbReference>
<evidence type="ECO:0000313" key="1">
    <source>
        <dbReference type="EMBL" id="EOY13889.1"/>
    </source>
</evidence>
<evidence type="ECO:0000313" key="2">
    <source>
        <dbReference type="Proteomes" id="UP000026915"/>
    </source>
</evidence>
<dbReference type="AlphaFoldDB" id="A0A061FHE5"/>
<reference evidence="1 2" key="1">
    <citation type="journal article" date="2013" name="Genome Biol.">
        <title>The genome sequence of the most widely cultivated cacao type and its use to identify candidate genes regulating pod color.</title>
        <authorList>
            <person name="Motamayor J.C."/>
            <person name="Mockaitis K."/>
            <person name="Schmutz J."/>
            <person name="Haiminen N."/>
            <person name="Iii D.L."/>
            <person name="Cornejo O."/>
            <person name="Findley S.D."/>
            <person name="Zheng P."/>
            <person name="Utro F."/>
            <person name="Royaert S."/>
            <person name="Saski C."/>
            <person name="Jenkins J."/>
            <person name="Podicheti R."/>
            <person name="Zhao M."/>
            <person name="Scheffler B.E."/>
            <person name="Stack J.C."/>
            <person name="Feltus F.A."/>
            <person name="Mustiga G.M."/>
            <person name="Amores F."/>
            <person name="Phillips W."/>
            <person name="Marelli J.P."/>
            <person name="May G.D."/>
            <person name="Shapiro H."/>
            <person name="Ma J."/>
            <person name="Bustamante C.D."/>
            <person name="Schnell R.J."/>
            <person name="Main D."/>
            <person name="Gilbert D."/>
            <person name="Parida L."/>
            <person name="Kuhn D.N."/>
        </authorList>
    </citation>
    <scope>NUCLEOTIDE SEQUENCE [LARGE SCALE GENOMIC DNA]</scope>
    <source>
        <strain evidence="2">cv. Matina 1-6</strain>
    </source>
</reference>
<dbReference type="EMBL" id="CM001885">
    <property type="protein sequence ID" value="EOY13889.1"/>
    <property type="molecule type" value="Genomic_DNA"/>
</dbReference>
<protein>
    <submittedName>
        <fullName evidence="1">Uncharacterized protein</fullName>
    </submittedName>
</protein>
<name>A0A061FHE5_THECC</name>
<accession>A0A061FHE5</accession>